<name>A0A5J4LRI6_9ACTN</name>
<dbReference type="Proteomes" id="UP000325598">
    <property type="component" value="Unassembled WGS sequence"/>
</dbReference>
<feature type="domain" description="Ricin B lectin" evidence="2">
    <location>
        <begin position="39"/>
        <end position="89"/>
    </location>
</feature>
<dbReference type="Pfam" id="PF14200">
    <property type="entry name" value="RicinB_lectin_2"/>
    <property type="match status" value="1"/>
</dbReference>
<dbReference type="InterPro" id="IPR035992">
    <property type="entry name" value="Ricin_B-like_lectins"/>
</dbReference>
<comment type="caution">
    <text evidence="3">The sequence shown here is derived from an EMBL/GenBank/DDBJ whole genome shotgun (WGS) entry which is preliminary data.</text>
</comment>
<gene>
    <name evidence="3" type="ORF">San01_66740</name>
    <name evidence="4" type="ORF">San01_71750</name>
</gene>
<dbReference type="OrthoDB" id="4273937at2"/>
<protein>
    <recommendedName>
        <fullName evidence="2">Ricin B lectin domain-containing protein</fullName>
    </recommendedName>
</protein>
<dbReference type="EMBL" id="BLAG01000034">
    <property type="protein sequence ID" value="GES34687.1"/>
    <property type="molecule type" value="Genomic_DNA"/>
</dbReference>
<evidence type="ECO:0000256" key="1">
    <source>
        <dbReference type="SAM" id="SignalP"/>
    </source>
</evidence>
<evidence type="ECO:0000259" key="2">
    <source>
        <dbReference type="Pfam" id="PF14200"/>
    </source>
</evidence>
<dbReference type="SUPFAM" id="SSF50370">
    <property type="entry name" value="Ricin B-like lectins"/>
    <property type="match status" value="1"/>
</dbReference>
<evidence type="ECO:0000313" key="5">
    <source>
        <dbReference type="Proteomes" id="UP000325598"/>
    </source>
</evidence>
<accession>A0A5J4LRI6</accession>
<proteinExistence type="predicted"/>
<dbReference type="AlphaFoldDB" id="A0A5J4LRI6"/>
<organism evidence="3 5">
    <name type="scientific">Streptomyces angustmyceticus</name>
    <dbReference type="NCBI Taxonomy" id="285578"/>
    <lineage>
        <taxon>Bacteria</taxon>
        <taxon>Bacillati</taxon>
        <taxon>Actinomycetota</taxon>
        <taxon>Actinomycetes</taxon>
        <taxon>Kitasatosporales</taxon>
        <taxon>Streptomycetaceae</taxon>
        <taxon>Streptomyces</taxon>
    </lineage>
</organism>
<dbReference type="GeneID" id="96755156"/>
<evidence type="ECO:0000313" key="4">
    <source>
        <dbReference type="EMBL" id="GES34687.1"/>
    </source>
</evidence>
<sequence>MSKRRALLALVTAALTMPVIALSGAPAQAAGFNTMSIWNSSHCLDNATENAAKLQMWNCTGGPEQKWLAEFLPGSMYRFVNQNTGRCITGPTAAHPGLWMDECSLLPDTQKWRVFYEEPRGLFKVWQNVSNGQCMTTSSVANGTQPRTTACDSSAAYERWH</sequence>
<dbReference type="InterPro" id="IPR006311">
    <property type="entry name" value="TAT_signal"/>
</dbReference>
<dbReference type="PROSITE" id="PS51318">
    <property type="entry name" value="TAT"/>
    <property type="match status" value="1"/>
</dbReference>
<reference evidence="3 5" key="1">
    <citation type="submission" date="2019-10" db="EMBL/GenBank/DDBJ databases">
        <title>Whole genome shotgun sequence of Streptomyces angustmyceticus NBRC 3934.</title>
        <authorList>
            <person name="Hosoyama A."/>
            <person name="Ichikawa N."/>
            <person name="Kimura A."/>
            <person name="Kitahashi Y."/>
            <person name="Komaki H."/>
            <person name="Uohara A."/>
        </authorList>
    </citation>
    <scope>NUCLEOTIDE SEQUENCE [LARGE SCALE GENOMIC DNA]</scope>
    <source>
        <strain evidence="3 5">NBRC 3934</strain>
    </source>
</reference>
<dbReference type="Gene3D" id="2.80.10.50">
    <property type="match status" value="2"/>
</dbReference>
<dbReference type="PROSITE" id="PS50231">
    <property type="entry name" value="RICIN_B_LECTIN"/>
    <property type="match status" value="1"/>
</dbReference>
<dbReference type="InterPro" id="IPR000772">
    <property type="entry name" value="Ricin_B_lectin"/>
</dbReference>
<dbReference type="EMBL" id="BLAG01000026">
    <property type="protein sequence ID" value="GES34186.1"/>
    <property type="molecule type" value="Genomic_DNA"/>
</dbReference>
<evidence type="ECO:0000313" key="3">
    <source>
        <dbReference type="EMBL" id="GES34186.1"/>
    </source>
</evidence>
<dbReference type="CDD" id="cd00161">
    <property type="entry name" value="beta-trefoil_Ricin-like"/>
    <property type="match status" value="1"/>
</dbReference>
<keyword evidence="1" id="KW-0732">Signal</keyword>
<feature type="chain" id="PRO_5044621585" description="Ricin B lectin domain-containing protein" evidence="1">
    <location>
        <begin position="30"/>
        <end position="161"/>
    </location>
</feature>
<dbReference type="RefSeq" id="WP_086720360.1">
    <property type="nucleotide sequence ID" value="NZ_BLAG01000026.1"/>
</dbReference>
<keyword evidence="5" id="KW-1185">Reference proteome</keyword>
<feature type="signal peptide" evidence="1">
    <location>
        <begin position="1"/>
        <end position="29"/>
    </location>
</feature>